<protein>
    <recommendedName>
        <fullName evidence="3">Reverse transcriptase domain-containing protein</fullName>
    </recommendedName>
</protein>
<accession>A0AAE0EIF5</accession>
<evidence type="ECO:0000313" key="1">
    <source>
        <dbReference type="EMBL" id="KAK3229673.1"/>
    </source>
</evidence>
<comment type="caution">
    <text evidence="1">The sequence shown here is derived from an EMBL/GenBank/DDBJ whole genome shotgun (WGS) entry which is preliminary data.</text>
</comment>
<evidence type="ECO:0000313" key="2">
    <source>
        <dbReference type="Proteomes" id="UP001281410"/>
    </source>
</evidence>
<evidence type="ECO:0008006" key="3">
    <source>
        <dbReference type="Google" id="ProtNLM"/>
    </source>
</evidence>
<dbReference type="PANTHER" id="PTHR46890:SF48">
    <property type="entry name" value="RNA-DIRECTED DNA POLYMERASE"/>
    <property type="match status" value="1"/>
</dbReference>
<dbReference type="InterPro" id="IPR052343">
    <property type="entry name" value="Retrotransposon-Effector_Assoc"/>
</dbReference>
<gene>
    <name evidence="1" type="ORF">Dsin_001554</name>
</gene>
<dbReference type="Proteomes" id="UP001281410">
    <property type="component" value="Unassembled WGS sequence"/>
</dbReference>
<dbReference type="EMBL" id="JANJYJ010000001">
    <property type="protein sequence ID" value="KAK3229673.1"/>
    <property type="molecule type" value="Genomic_DNA"/>
</dbReference>
<keyword evidence="2" id="KW-1185">Reference proteome</keyword>
<dbReference type="PANTHER" id="PTHR46890">
    <property type="entry name" value="NON-LTR RETROLELEMENT REVERSE TRANSCRIPTASE-LIKE PROTEIN-RELATED"/>
    <property type="match status" value="1"/>
</dbReference>
<organism evidence="1 2">
    <name type="scientific">Dipteronia sinensis</name>
    <dbReference type="NCBI Taxonomy" id="43782"/>
    <lineage>
        <taxon>Eukaryota</taxon>
        <taxon>Viridiplantae</taxon>
        <taxon>Streptophyta</taxon>
        <taxon>Embryophyta</taxon>
        <taxon>Tracheophyta</taxon>
        <taxon>Spermatophyta</taxon>
        <taxon>Magnoliopsida</taxon>
        <taxon>eudicotyledons</taxon>
        <taxon>Gunneridae</taxon>
        <taxon>Pentapetalae</taxon>
        <taxon>rosids</taxon>
        <taxon>malvids</taxon>
        <taxon>Sapindales</taxon>
        <taxon>Sapindaceae</taxon>
        <taxon>Hippocastanoideae</taxon>
        <taxon>Acereae</taxon>
        <taxon>Dipteronia</taxon>
    </lineage>
</organism>
<sequence length="515" mass="57334">MDSQLQQVGQVSSTYILNATVDSSMVRNGSVIGSSSSLVVPHLVLEASVGLVVAFIKDFFSFGSLGSSGCQFSSEFVDWSVDNSVKSSVSVAKVDQRVLRDGSGCSHIPPLIAVLVIPSQGSQLPLLDSKDELCFITDSSWASQVVLFYEQQPNVSLSVNSQLHWFTFVYASTFAIILRSLWQSLRDLFSLVSSSWMSKVKWLHDEDRNSSFLHASIRGRHCRNALSSLSINGEPLEDLFIIKDHIIGFYSDLFSSDPSQFERNFSVVDDQIHSLVTDAENSFLISIPFANDIHEAMFVMDATSAPGPDGFSRIFISDVGRVLQAFGFSPIFLDFINNILCSSRLSVLINGTPEGYFSCCRGVRQGDHLSPLLFDQAVAFSLLLRGTVISWPYSQGGLGLTDLGLLNDSLLTKLTWKVTTSEGFAYSFLQERNLKQLRKLYGAYITSLIWSSFRAQYSKLLKEGIWLIGENSRQDFWRDNWLGVPILELLEILDYLASPLRARVSDFFLGWHMGS</sequence>
<proteinExistence type="predicted"/>
<reference evidence="1" key="1">
    <citation type="journal article" date="2023" name="Plant J.">
        <title>Genome sequences and population genomics provide insights into the demographic history, inbreeding, and mutation load of two 'living fossil' tree species of Dipteronia.</title>
        <authorList>
            <person name="Feng Y."/>
            <person name="Comes H.P."/>
            <person name="Chen J."/>
            <person name="Zhu S."/>
            <person name="Lu R."/>
            <person name="Zhang X."/>
            <person name="Li P."/>
            <person name="Qiu J."/>
            <person name="Olsen K.M."/>
            <person name="Qiu Y."/>
        </authorList>
    </citation>
    <scope>NUCLEOTIDE SEQUENCE</scope>
    <source>
        <strain evidence="1">NBL</strain>
    </source>
</reference>
<dbReference type="AlphaFoldDB" id="A0AAE0EIF5"/>
<name>A0AAE0EIF5_9ROSI</name>